<proteinExistence type="predicted"/>
<feature type="domain" description="Mediator complex subunit 15 KIX" evidence="6">
    <location>
        <begin position="19"/>
        <end position="94"/>
    </location>
</feature>
<keyword evidence="5" id="KW-0472">Membrane</keyword>
<evidence type="ECO:0000256" key="2">
    <source>
        <dbReference type="ARBA" id="ARBA00023242"/>
    </source>
</evidence>
<organism evidence="7 8">
    <name type="scientific">Rosa chinensis</name>
    <name type="common">China rose</name>
    <dbReference type="NCBI Taxonomy" id="74649"/>
    <lineage>
        <taxon>Eukaryota</taxon>
        <taxon>Viridiplantae</taxon>
        <taxon>Streptophyta</taxon>
        <taxon>Embryophyta</taxon>
        <taxon>Tracheophyta</taxon>
        <taxon>Spermatophyta</taxon>
        <taxon>Magnoliopsida</taxon>
        <taxon>eudicotyledons</taxon>
        <taxon>Gunneridae</taxon>
        <taxon>Pentapetalae</taxon>
        <taxon>rosids</taxon>
        <taxon>fabids</taxon>
        <taxon>Rosales</taxon>
        <taxon>Rosaceae</taxon>
        <taxon>Rosoideae</taxon>
        <taxon>Rosoideae incertae sedis</taxon>
        <taxon>Rosa</taxon>
    </lineage>
</organism>
<evidence type="ECO:0000313" key="7">
    <source>
        <dbReference type="EMBL" id="PRQ35051.1"/>
    </source>
</evidence>
<evidence type="ECO:0000256" key="5">
    <source>
        <dbReference type="SAM" id="Phobius"/>
    </source>
</evidence>
<dbReference type="InterPro" id="IPR036546">
    <property type="entry name" value="MED15_KIX"/>
</dbReference>
<feature type="region of interest" description="Disordered" evidence="4">
    <location>
        <begin position="1"/>
        <end position="24"/>
    </location>
</feature>
<dbReference type="Gene3D" id="1.10.246.20">
    <property type="entry name" value="Coactivator CBP, KIX domain"/>
    <property type="match status" value="1"/>
</dbReference>
<feature type="compositionally biased region" description="Polar residues" evidence="4">
    <location>
        <begin position="248"/>
        <end position="272"/>
    </location>
</feature>
<feature type="compositionally biased region" description="Polar residues" evidence="4">
    <location>
        <begin position="292"/>
        <end position="305"/>
    </location>
</feature>
<sequence length="526" mass="58561">MDNNNGIPPQDGQPSMEAGDWRSRMPTDMRQRLINKIMSTLKAHRPISGQEGLDELEENAVSLEEKIYAAATSQLDYLWKIMLTVVTKPQNTTSNPLESNGKGPLDSVADQGQSVSMSLPANQSQTRQHFVPQNIQNNILPARVQSYAGLSSGLSPTINYQTREQFVPQNIQNSILTAGVQSSVGLSSALSPTGNYHLYGLQPPAPGQNIPGLSYALPPPQGLNKSALLASIPSGFSSAPASIMRPSTLQSSLPRLQQNQQSTIPHSSQSMLQQTAVPQQQMLPQQHQQQQLTGSSTDQQNKKNPSQSIAELLTTIKNSQQQVPMGSIQQTPVSAPQQANMNVQSGINTLHPNVIPLSILQNQQQYQNQLQRQYQIQLLHQQSQQLQLMQMQQINQQLQQQLARQSQTHQMPQLHQIRVVDANMNASSSQSGSNMLQANIVSPLPNSGIVDNQHLKQEQEQKMFKHQPQQPYQQLQIQMPQMLQEKQQQKIQQLEQQAKHQLCHIYFIYLIFLTILMGALIFGIGH</sequence>
<dbReference type="GO" id="GO:0003712">
    <property type="term" value="F:transcription coregulator activity"/>
    <property type="evidence" value="ECO:0007669"/>
    <property type="project" value="InterPro"/>
</dbReference>
<evidence type="ECO:0000313" key="8">
    <source>
        <dbReference type="Proteomes" id="UP000238479"/>
    </source>
</evidence>
<keyword evidence="3" id="KW-0175">Coiled coil</keyword>
<feature type="region of interest" description="Disordered" evidence="4">
    <location>
        <begin position="248"/>
        <end position="305"/>
    </location>
</feature>
<keyword evidence="2" id="KW-0539">Nucleus</keyword>
<feature type="coiled-coil region" evidence="3">
    <location>
        <begin position="381"/>
        <end position="408"/>
    </location>
</feature>
<evidence type="ECO:0000256" key="1">
    <source>
        <dbReference type="ARBA" id="ARBA00004123"/>
    </source>
</evidence>
<keyword evidence="5" id="KW-0812">Transmembrane</keyword>
<evidence type="ECO:0000256" key="3">
    <source>
        <dbReference type="SAM" id="Coils"/>
    </source>
</evidence>
<dbReference type="OMA" id="MLQANIV"/>
<comment type="caution">
    <text evidence="7">The sequence shown here is derived from an EMBL/GenBank/DDBJ whole genome shotgun (WGS) entry which is preliminary data.</text>
</comment>
<dbReference type="Gramene" id="PRQ35051">
    <property type="protein sequence ID" value="PRQ35051"/>
    <property type="gene ID" value="RchiOBHm_Chr5g0075811"/>
</dbReference>
<dbReference type="STRING" id="74649.A0A2P6QLJ8"/>
<dbReference type="EMBL" id="PDCK01000043">
    <property type="protein sequence ID" value="PRQ35051.1"/>
    <property type="molecule type" value="Genomic_DNA"/>
</dbReference>
<keyword evidence="8" id="KW-1185">Reference proteome</keyword>
<feature type="compositionally biased region" description="Low complexity" evidence="4">
    <location>
        <begin position="273"/>
        <end position="291"/>
    </location>
</feature>
<keyword evidence="5" id="KW-1133">Transmembrane helix</keyword>
<dbReference type="GO" id="GO:0006355">
    <property type="term" value="P:regulation of DNA-templated transcription"/>
    <property type="evidence" value="ECO:0007669"/>
    <property type="project" value="InterPro"/>
</dbReference>
<dbReference type="OrthoDB" id="1912459at2759"/>
<name>A0A2P6QLJ8_ROSCH</name>
<reference evidence="7 8" key="1">
    <citation type="journal article" date="2018" name="Nat. Genet.">
        <title>The Rosa genome provides new insights in the design of modern roses.</title>
        <authorList>
            <person name="Bendahmane M."/>
        </authorList>
    </citation>
    <scope>NUCLEOTIDE SEQUENCE [LARGE SCALE GENOMIC DNA]</scope>
    <source>
        <strain evidence="8">cv. Old Blush</strain>
    </source>
</reference>
<comment type="subcellular location">
    <subcellularLocation>
        <location evidence="1">Nucleus</location>
    </subcellularLocation>
</comment>
<dbReference type="GO" id="GO:0005634">
    <property type="term" value="C:nucleus"/>
    <property type="evidence" value="ECO:0007669"/>
    <property type="project" value="UniProtKB-SubCell"/>
</dbReference>
<dbReference type="InterPro" id="IPR036529">
    <property type="entry name" value="KIX_dom_sf"/>
</dbReference>
<protein>
    <submittedName>
        <fullName evidence="7">Putative coactivator CBP, KIX domain-containing protein</fullName>
    </submittedName>
</protein>
<evidence type="ECO:0000259" key="6">
    <source>
        <dbReference type="Pfam" id="PF16987"/>
    </source>
</evidence>
<dbReference type="Pfam" id="PF16987">
    <property type="entry name" value="KIX_2"/>
    <property type="match status" value="1"/>
</dbReference>
<feature type="transmembrane region" description="Helical" evidence="5">
    <location>
        <begin position="506"/>
        <end position="525"/>
    </location>
</feature>
<accession>A0A2P6QLJ8</accession>
<gene>
    <name evidence="7" type="ORF">RchiOBHm_Chr5g0075811</name>
</gene>
<dbReference type="AlphaFoldDB" id="A0A2P6QLJ8"/>
<evidence type="ECO:0000256" key="4">
    <source>
        <dbReference type="SAM" id="MobiDB-lite"/>
    </source>
</evidence>
<dbReference type="Proteomes" id="UP000238479">
    <property type="component" value="Chromosome 5"/>
</dbReference>
<dbReference type="SUPFAM" id="SSF47040">
    <property type="entry name" value="Kix domain of CBP (creb binding protein)"/>
    <property type="match status" value="1"/>
</dbReference>